<dbReference type="KEGG" id="llu:AKJ09_00197"/>
<sequence>MKAKLRIKQIRSTIGIDERLRLNLRGLGLGRIGKVVVVNNTPSFRGAIKRVLHLVTVEEVTVEEANNG</sequence>
<dbReference type="HAMAP" id="MF_01371_B">
    <property type="entry name" value="Ribosomal_uL30_B"/>
    <property type="match status" value="1"/>
</dbReference>
<proteinExistence type="inferred from homology"/>
<accession>A0A0K1PJ13</accession>
<dbReference type="PANTHER" id="PTHR15892:SF2">
    <property type="entry name" value="LARGE RIBOSOMAL SUBUNIT PROTEIN UL30M"/>
    <property type="match status" value="1"/>
</dbReference>
<dbReference type="NCBIfam" id="TIGR01308">
    <property type="entry name" value="rpmD_bact"/>
    <property type="match status" value="1"/>
</dbReference>
<dbReference type="STRING" id="1391654.AKJ09_00197"/>
<dbReference type="InterPro" id="IPR005996">
    <property type="entry name" value="Ribosomal_uL30_bac-type"/>
</dbReference>
<keyword evidence="4" id="KW-0687">Ribonucleoprotein</keyword>
<dbReference type="RefSeq" id="WP_146645190.1">
    <property type="nucleotide sequence ID" value="NZ_CP012333.1"/>
</dbReference>
<evidence type="ECO:0000313" key="7">
    <source>
        <dbReference type="EMBL" id="AKU93533.1"/>
    </source>
</evidence>
<dbReference type="GO" id="GO:0022625">
    <property type="term" value="C:cytosolic large ribosomal subunit"/>
    <property type="evidence" value="ECO:0007669"/>
    <property type="project" value="TreeGrafter"/>
</dbReference>
<keyword evidence="8" id="KW-1185">Reference proteome</keyword>
<evidence type="ECO:0000256" key="2">
    <source>
        <dbReference type="ARBA" id="ARBA00011838"/>
    </source>
</evidence>
<dbReference type="AlphaFoldDB" id="A0A0K1PJ13"/>
<dbReference type="Gene3D" id="3.30.1390.20">
    <property type="entry name" value="Ribosomal protein L30, ferredoxin-like fold domain"/>
    <property type="match status" value="1"/>
</dbReference>
<dbReference type="EMBL" id="CP012333">
    <property type="protein sequence ID" value="AKU93533.1"/>
    <property type="molecule type" value="Genomic_DNA"/>
</dbReference>
<dbReference type="GO" id="GO:0003735">
    <property type="term" value="F:structural constituent of ribosome"/>
    <property type="evidence" value="ECO:0007669"/>
    <property type="project" value="InterPro"/>
</dbReference>
<gene>
    <name evidence="7" type="ORF">AKJ09_00197</name>
</gene>
<evidence type="ECO:0000256" key="5">
    <source>
        <dbReference type="ARBA" id="ARBA00035492"/>
    </source>
</evidence>
<evidence type="ECO:0000313" key="8">
    <source>
        <dbReference type="Proteomes" id="UP000064967"/>
    </source>
</evidence>
<evidence type="ECO:0000259" key="6">
    <source>
        <dbReference type="Pfam" id="PF00327"/>
    </source>
</evidence>
<evidence type="ECO:0000256" key="1">
    <source>
        <dbReference type="ARBA" id="ARBA00007594"/>
    </source>
</evidence>
<dbReference type="SUPFAM" id="SSF55129">
    <property type="entry name" value="Ribosomal protein L30p/L7e"/>
    <property type="match status" value="1"/>
</dbReference>
<evidence type="ECO:0000256" key="4">
    <source>
        <dbReference type="ARBA" id="ARBA00023274"/>
    </source>
</evidence>
<feature type="domain" description="Large ribosomal subunit protein uL30-like ferredoxin-like fold" evidence="6">
    <location>
        <begin position="5"/>
        <end position="55"/>
    </location>
</feature>
<dbReference type="InterPro" id="IPR016082">
    <property type="entry name" value="Ribosomal_uL30_ferredoxin-like"/>
</dbReference>
<dbReference type="Proteomes" id="UP000064967">
    <property type="component" value="Chromosome"/>
</dbReference>
<organism evidence="7 8">
    <name type="scientific">Labilithrix luteola</name>
    <dbReference type="NCBI Taxonomy" id="1391654"/>
    <lineage>
        <taxon>Bacteria</taxon>
        <taxon>Pseudomonadati</taxon>
        <taxon>Myxococcota</taxon>
        <taxon>Polyangia</taxon>
        <taxon>Polyangiales</taxon>
        <taxon>Labilitrichaceae</taxon>
        <taxon>Labilithrix</taxon>
    </lineage>
</organism>
<name>A0A0K1PJ13_9BACT</name>
<comment type="subunit">
    <text evidence="2">Part of the 50S ribosomal subunit.</text>
</comment>
<comment type="similarity">
    <text evidence="1">Belongs to the universal ribosomal protein uL30 family.</text>
</comment>
<reference evidence="7 8" key="1">
    <citation type="submission" date="2015-08" db="EMBL/GenBank/DDBJ databases">
        <authorList>
            <person name="Babu N.S."/>
            <person name="Beckwith C.J."/>
            <person name="Beseler K.G."/>
            <person name="Brison A."/>
            <person name="Carone J.V."/>
            <person name="Caskin T.P."/>
            <person name="Diamond M."/>
            <person name="Durham M.E."/>
            <person name="Foxe J.M."/>
            <person name="Go M."/>
            <person name="Henderson B.A."/>
            <person name="Jones I.B."/>
            <person name="McGettigan J.A."/>
            <person name="Micheletti S.J."/>
            <person name="Nasrallah M.E."/>
            <person name="Ortiz D."/>
            <person name="Piller C.R."/>
            <person name="Privatt S.R."/>
            <person name="Schneider S.L."/>
            <person name="Sharp S."/>
            <person name="Smith T.C."/>
            <person name="Stanton J.D."/>
            <person name="Ullery H.E."/>
            <person name="Wilson R.J."/>
            <person name="Serrano M.G."/>
            <person name="Buck G."/>
            <person name="Lee V."/>
            <person name="Wang Y."/>
            <person name="Carvalho R."/>
            <person name="Voegtly L."/>
            <person name="Shi R."/>
            <person name="Duckworth R."/>
            <person name="Johnson A."/>
            <person name="Loviza R."/>
            <person name="Walstead R."/>
            <person name="Shah Z."/>
            <person name="Kiflezghi M."/>
            <person name="Wade K."/>
            <person name="Ball S.L."/>
            <person name="Bradley K.W."/>
            <person name="Asai D.J."/>
            <person name="Bowman C.A."/>
            <person name="Russell D.A."/>
            <person name="Pope W.H."/>
            <person name="Jacobs-Sera D."/>
            <person name="Hendrix R.W."/>
            <person name="Hatfull G.F."/>
        </authorList>
    </citation>
    <scope>NUCLEOTIDE SEQUENCE [LARGE SCALE GENOMIC DNA]</scope>
    <source>
        <strain evidence="7 8">DSM 27648</strain>
    </source>
</reference>
<dbReference type="InterPro" id="IPR036919">
    <property type="entry name" value="Ribo_uL30_ferredoxin-like_sf"/>
</dbReference>
<dbReference type="PANTHER" id="PTHR15892">
    <property type="entry name" value="MITOCHONDRIAL RIBOSOMAL PROTEIN L30"/>
    <property type="match status" value="1"/>
</dbReference>
<keyword evidence="3" id="KW-0689">Ribosomal protein</keyword>
<dbReference type="PIRSF" id="PIRSF002211">
    <property type="entry name" value="Ribosomal_L30_bac-type"/>
    <property type="match status" value="1"/>
</dbReference>
<dbReference type="GO" id="GO:0006412">
    <property type="term" value="P:translation"/>
    <property type="evidence" value="ECO:0007669"/>
    <property type="project" value="InterPro"/>
</dbReference>
<protein>
    <recommendedName>
        <fullName evidence="5">50S ribosomal protein L30</fullName>
    </recommendedName>
</protein>
<evidence type="ECO:0000256" key="3">
    <source>
        <dbReference type="ARBA" id="ARBA00022980"/>
    </source>
</evidence>
<dbReference type="Pfam" id="PF00327">
    <property type="entry name" value="Ribosomal_L30"/>
    <property type="match status" value="1"/>
</dbReference>